<accession>A0A395JNY6</accession>
<comment type="similarity">
    <text evidence="1">Belongs to the protein kinase superfamily. ADCK protein kinase family.</text>
</comment>
<dbReference type="PANTHER" id="PTHR43851">
    <property type="match status" value="1"/>
</dbReference>
<dbReference type="RefSeq" id="WP_211316838.1">
    <property type="nucleotide sequence ID" value="NZ_QNRT01000001.1"/>
</dbReference>
<dbReference type="InterPro" id="IPR034646">
    <property type="entry name" value="ADCK3_dom"/>
</dbReference>
<keyword evidence="3" id="KW-0547">Nucleotide-binding</keyword>
<dbReference type="InterPro" id="IPR004147">
    <property type="entry name" value="ABC1_dom"/>
</dbReference>
<feature type="domain" description="ABC1 atypical kinase-like" evidence="5">
    <location>
        <begin position="98"/>
        <end position="339"/>
    </location>
</feature>
<proteinExistence type="inferred from homology"/>
<dbReference type="GO" id="GO:0016301">
    <property type="term" value="F:kinase activity"/>
    <property type="evidence" value="ECO:0007669"/>
    <property type="project" value="UniProtKB-KW"/>
</dbReference>
<dbReference type="Pfam" id="PF03109">
    <property type="entry name" value="ABC1"/>
    <property type="match status" value="1"/>
</dbReference>
<dbReference type="PANTHER" id="PTHR43851:SF3">
    <property type="entry name" value="COENZYME Q8"/>
    <property type="match status" value="1"/>
</dbReference>
<keyword evidence="7" id="KW-1185">Reference proteome</keyword>
<organism evidence="6 7">
    <name type="scientific">Arenicella xantha</name>
    <dbReference type="NCBI Taxonomy" id="644221"/>
    <lineage>
        <taxon>Bacteria</taxon>
        <taxon>Pseudomonadati</taxon>
        <taxon>Pseudomonadota</taxon>
        <taxon>Gammaproteobacteria</taxon>
        <taxon>Arenicellales</taxon>
        <taxon>Arenicellaceae</taxon>
        <taxon>Arenicella</taxon>
    </lineage>
</organism>
<keyword evidence="4" id="KW-0067">ATP-binding</keyword>
<reference evidence="6 7" key="1">
    <citation type="submission" date="2018-06" db="EMBL/GenBank/DDBJ databases">
        <title>Genomic Encyclopedia of Type Strains, Phase IV (KMG-IV): sequencing the most valuable type-strain genomes for metagenomic binning, comparative biology and taxonomic classification.</title>
        <authorList>
            <person name="Goeker M."/>
        </authorList>
    </citation>
    <scope>NUCLEOTIDE SEQUENCE [LARGE SCALE GENOMIC DNA]</scope>
    <source>
        <strain evidence="6 7">DSM 24032</strain>
    </source>
</reference>
<evidence type="ECO:0000313" key="6">
    <source>
        <dbReference type="EMBL" id="RBP53354.1"/>
    </source>
</evidence>
<evidence type="ECO:0000313" key="7">
    <source>
        <dbReference type="Proteomes" id="UP000253083"/>
    </source>
</evidence>
<dbReference type="GO" id="GO:0005524">
    <property type="term" value="F:ATP binding"/>
    <property type="evidence" value="ECO:0007669"/>
    <property type="project" value="UniProtKB-KW"/>
</dbReference>
<dbReference type="GO" id="GO:0006744">
    <property type="term" value="P:ubiquinone biosynthetic process"/>
    <property type="evidence" value="ECO:0007669"/>
    <property type="project" value="TreeGrafter"/>
</dbReference>
<name>A0A395JNY6_9GAMM</name>
<evidence type="ECO:0000256" key="3">
    <source>
        <dbReference type="ARBA" id="ARBA00022741"/>
    </source>
</evidence>
<evidence type="ECO:0000256" key="4">
    <source>
        <dbReference type="ARBA" id="ARBA00022840"/>
    </source>
</evidence>
<dbReference type="SUPFAM" id="SSF56112">
    <property type="entry name" value="Protein kinase-like (PK-like)"/>
    <property type="match status" value="1"/>
</dbReference>
<dbReference type="CDD" id="cd13970">
    <property type="entry name" value="ABC1_ADCK3"/>
    <property type="match status" value="1"/>
</dbReference>
<gene>
    <name evidence="6" type="ORF">DFR28_101740</name>
</gene>
<evidence type="ECO:0000259" key="5">
    <source>
        <dbReference type="Pfam" id="PF03109"/>
    </source>
</evidence>
<dbReference type="InterPro" id="IPR011009">
    <property type="entry name" value="Kinase-like_dom_sf"/>
</dbReference>
<protein>
    <submittedName>
        <fullName evidence="6">Putative unusual protein kinase regulating ubiquinone biosynthesis (AarF/ABC1/UbiB family)</fullName>
    </submittedName>
</protein>
<dbReference type="AlphaFoldDB" id="A0A395JNY6"/>
<comment type="caution">
    <text evidence="6">The sequence shown here is derived from an EMBL/GenBank/DDBJ whole genome shotgun (WGS) entry which is preliminary data.</text>
</comment>
<dbReference type="Proteomes" id="UP000253083">
    <property type="component" value="Unassembled WGS sequence"/>
</dbReference>
<dbReference type="EMBL" id="QNRT01000001">
    <property type="protein sequence ID" value="RBP53354.1"/>
    <property type="molecule type" value="Genomic_DNA"/>
</dbReference>
<keyword evidence="2" id="KW-0808">Transferase</keyword>
<dbReference type="InterPro" id="IPR051409">
    <property type="entry name" value="Atypical_kinase_ADCK"/>
</dbReference>
<evidence type="ECO:0000256" key="2">
    <source>
        <dbReference type="ARBA" id="ARBA00022679"/>
    </source>
</evidence>
<sequence length="442" mass="49735">MDNEKSKEKAIPRSRFGRFSRVARMAGGVAAGMLGEGARQLGQGNRPKMSDLLLTPANAKRVAKQLSTMRGAAMKVGQLLSMETSDFLPQELSDILAQLRDKAFTMPKKQLLAALQNAYGDNWQAKFTEFDYQPLAAASIGQVHRATTLDGDSIVLKVQYPGVAESIDSDVDNIATLLRVTKLLPKHMDISQLLADAKTQLHEEADYLREAEHLSAFYTLLQDDHDYCVPKLYPELSTKQILAMEYVDGTPIETLGDIDPADVDRLASKLFALTFRELFELRTMQTDANFANYQYQRLPKKIVLLDFGATRSFSKKFTIDYKRLLRAVVSHDEDAILKAADRLGYQASSAPIEYQRFLIALFSVALEPLAHQGLYDFATARLSERLSELTDEVYGFKEFWQTPPTDILYLHRKLGGVFMLATRLKARVNAHALLEPYLQRLD</sequence>
<keyword evidence="6" id="KW-0830">Ubiquinone</keyword>
<keyword evidence="6" id="KW-0418">Kinase</keyword>
<dbReference type="InParanoid" id="A0A395JNY6"/>
<evidence type="ECO:0000256" key="1">
    <source>
        <dbReference type="ARBA" id="ARBA00009670"/>
    </source>
</evidence>